<dbReference type="Proteomes" id="UP000040576">
    <property type="component" value="Unassembled WGS sequence"/>
</dbReference>
<evidence type="ECO:0000259" key="9">
    <source>
        <dbReference type="Pfam" id="PF02554"/>
    </source>
</evidence>
<dbReference type="GO" id="GO:0005886">
    <property type="term" value="C:plasma membrane"/>
    <property type="evidence" value="ECO:0007669"/>
    <property type="project" value="UniProtKB-SubCell"/>
</dbReference>
<evidence type="ECO:0000313" key="11">
    <source>
        <dbReference type="Proteomes" id="UP000040576"/>
    </source>
</evidence>
<accession>A0A090IYG8</accession>
<feature type="transmembrane region" description="Helical" evidence="8">
    <location>
        <begin position="90"/>
        <end position="111"/>
    </location>
</feature>
<sequence length="604" mass="65490">MNAVSIVIGSVCILLIAYRLYGTFMASKVLKIDELEDEKVPTPSQKFNDGRDYVPTNKWVTFGHHFAAIAAAGPLVGPVLAAQFGYLPSLLWLLIGAVIGGAVHDLVVLFCSMRRDGKSFSEVAKEELGPVAGFCTGLAMLFIITITMAGLSLVVLHALERNPWGTFAVGITIPIAMGVGLYHRKTGNLKLATIVGFTLIMVAVVFGHYLNGTWLGDLLTFDTKTLAIILPIYAFFAAALPVWLLLQPRDYLSTFMKVGVFAALIIGVIAINPAIEFPAFTNFLGGGPVVAGPVWPFVSITIACGAISGFHVFVGSGTTPKMLNRWKDAKPVAFGAMLVECIVAVMALVAAVSLEPADYFAINSSPEKYAELGMEPVHLAHLEDEVNMDLEGRTGGAVTLAVGMTYIFKAVPIFENLAAYFYQFVILFEAVFILTAIDAGTRTARYLIQDFFGNFIKPLKRMDSIWANITASAIACFAWGYLLFSGDISSVWALFGVSNQLMASIGLIIGATVILKIADKRWYMLTCLIPLIYLYVTVNVAGFWMIKNVYLNSANAGYNVINGVLSVIMLVLGIVIMVSAITKWAQLWKIPQPELVKRSKSEVA</sequence>
<keyword evidence="11" id="KW-1185">Reference proteome</keyword>
<dbReference type="PANTHER" id="PTHR30252">
    <property type="entry name" value="INNER MEMBRANE PEPTIDE TRANSPORTER"/>
    <property type="match status" value="1"/>
</dbReference>
<feature type="transmembrane region" description="Helical" evidence="8">
    <location>
        <begin position="131"/>
        <end position="158"/>
    </location>
</feature>
<feature type="transmembrane region" description="Helical" evidence="8">
    <location>
        <begin position="417"/>
        <end position="437"/>
    </location>
</feature>
<feature type="transmembrane region" description="Helical" evidence="8">
    <location>
        <begin position="522"/>
        <end position="546"/>
    </location>
</feature>
<feature type="transmembrane region" description="Helical" evidence="8">
    <location>
        <begin position="189"/>
        <end position="210"/>
    </location>
</feature>
<dbReference type="EMBL" id="CCRF01000027">
    <property type="protein sequence ID" value="CEE00595.1"/>
    <property type="molecule type" value="Genomic_DNA"/>
</dbReference>
<evidence type="ECO:0000256" key="1">
    <source>
        <dbReference type="ARBA" id="ARBA00004651"/>
    </source>
</evidence>
<feature type="transmembrane region" description="Helical" evidence="8">
    <location>
        <begin position="490"/>
        <end position="515"/>
    </location>
</feature>
<evidence type="ECO:0000256" key="6">
    <source>
        <dbReference type="ARBA" id="ARBA00022989"/>
    </source>
</evidence>
<feature type="transmembrane region" description="Helical" evidence="8">
    <location>
        <begin position="295"/>
        <end position="314"/>
    </location>
</feature>
<keyword evidence="3" id="KW-0813">Transport</keyword>
<dbReference type="InterPro" id="IPR003706">
    <property type="entry name" value="CstA_N"/>
</dbReference>
<evidence type="ECO:0000256" key="7">
    <source>
        <dbReference type="ARBA" id="ARBA00023136"/>
    </source>
</evidence>
<proteinExistence type="inferred from homology"/>
<feature type="transmembrane region" description="Helical" evidence="8">
    <location>
        <begin position="225"/>
        <end position="246"/>
    </location>
</feature>
<evidence type="ECO:0000256" key="2">
    <source>
        <dbReference type="ARBA" id="ARBA00007755"/>
    </source>
</evidence>
<dbReference type="Pfam" id="PF02554">
    <property type="entry name" value="CstA"/>
    <property type="match status" value="1"/>
</dbReference>
<evidence type="ECO:0000256" key="5">
    <source>
        <dbReference type="ARBA" id="ARBA00022692"/>
    </source>
</evidence>
<dbReference type="PANTHER" id="PTHR30252:SF3">
    <property type="entry name" value="PYRUVATE_PROTON SYMPORTER BTST"/>
    <property type="match status" value="1"/>
</dbReference>
<evidence type="ECO:0000256" key="4">
    <source>
        <dbReference type="ARBA" id="ARBA00022475"/>
    </source>
</evidence>
<dbReference type="GO" id="GO:0009267">
    <property type="term" value="P:cellular response to starvation"/>
    <property type="evidence" value="ECO:0007669"/>
    <property type="project" value="InterPro"/>
</dbReference>
<keyword evidence="5 8" id="KW-0812">Transmembrane</keyword>
<feature type="domain" description="CstA N-terminal" evidence="9">
    <location>
        <begin position="2"/>
        <end position="537"/>
    </location>
</feature>
<evidence type="ECO:0000256" key="3">
    <source>
        <dbReference type="ARBA" id="ARBA00022448"/>
    </source>
</evidence>
<feature type="transmembrane region" description="Helical" evidence="8">
    <location>
        <begin position="465"/>
        <end position="484"/>
    </location>
</feature>
<protein>
    <submittedName>
        <fullName evidence="10">Carbon starvation protein A homolog</fullName>
    </submittedName>
</protein>
<dbReference type="AlphaFoldDB" id="A0A090IYG8"/>
<feature type="transmembrane region" description="Helical" evidence="8">
    <location>
        <begin position="6"/>
        <end position="22"/>
    </location>
</feature>
<comment type="subcellular location">
    <subcellularLocation>
        <location evidence="1">Cell membrane</location>
        <topology evidence="1">Multi-pass membrane protein</topology>
    </subcellularLocation>
</comment>
<feature type="transmembrane region" description="Helical" evidence="8">
    <location>
        <begin position="258"/>
        <end position="275"/>
    </location>
</feature>
<evidence type="ECO:0000256" key="8">
    <source>
        <dbReference type="SAM" id="Phobius"/>
    </source>
</evidence>
<gene>
    <name evidence="10" type="primary">cstA1</name>
    <name evidence="10" type="ORF">BT1A1_0744</name>
</gene>
<keyword evidence="4" id="KW-1003">Cell membrane</keyword>
<comment type="similarity">
    <text evidence="2">Belongs to the peptide transporter carbon starvation (CstA) (TC 2.A.114) family.</text>
</comment>
<feature type="transmembrane region" description="Helical" evidence="8">
    <location>
        <begin position="66"/>
        <end position="84"/>
    </location>
</feature>
<feature type="transmembrane region" description="Helical" evidence="8">
    <location>
        <begin position="334"/>
        <end position="354"/>
    </location>
</feature>
<keyword evidence="7 8" id="KW-0472">Membrane</keyword>
<feature type="transmembrane region" description="Helical" evidence="8">
    <location>
        <begin position="164"/>
        <end position="182"/>
    </location>
</feature>
<reference evidence="10 11" key="1">
    <citation type="submission" date="2014-07" db="EMBL/GenBank/DDBJ databases">
        <authorList>
            <person name="Wibberg Daniel"/>
        </authorList>
    </citation>
    <scope>NUCLEOTIDE SEQUENCE [LARGE SCALE GENOMIC DNA]</scope>
</reference>
<evidence type="ECO:0000313" key="10">
    <source>
        <dbReference type="EMBL" id="CEE00595.1"/>
    </source>
</evidence>
<name>A0A090IYG8_9BACI</name>
<feature type="transmembrane region" description="Helical" evidence="8">
    <location>
        <begin position="558"/>
        <end position="581"/>
    </location>
</feature>
<organism evidence="10 11">
    <name type="scientific">Caldibacillus thermoamylovorans</name>
    <dbReference type="NCBI Taxonomy" id="35841"/>
    <lineage>
        <taxon>Bacteria</taxon>
        <taxon>Bacillati</taxon>
        <taxon>Bacillota</taxon>
        <taxon>Bacilli</taxon>
        <taxon>Bacillales</taxon>
        <taxon>Bacillaceae</taxon>
        <taxon>Caldibacillus</taxon>
    </lineage>
</organism>
<dbReference type="RefSeq" id="WP_034768231.1">
    <property type="nucleotide sequence ID" value="NZ_CCRF01000027.1"/>
</dbReference>
<dbReference type="InterPro" id="IPR051605">
    <property type="entry name" value="CstA"/>
</dbReference>
<keyword evidence="6 8" id="KW-1133">Transmembrane helix</keyword>